<feature type="domain" description="Lipocalin-like" evidence="2">
    <location>
        <begin position="11"/>
        <end position="76"/>
    </location>
</feature>
<accession>A0A5Q2FDZ6</accession>
<keyword evidence="4" id="KW-1185">Reference proteome</keyword>
<reference evidence="3 4" key="1">
    <citation type="submission" date="2019-10" db="EMBL/GenBank/DDBJ databases">
        <title>Genomic analysis of Raineyella sp. CBA3103.</title>
        <authorList>
            <person name="Roh S.W."/>
        </authorList>
    </citation>
    <scope>NUCLEOTIDE SEQUENCE [LARGE SCALE GENOMIC DNA]</scope>
    <source>
        <strain evidence="3 4">CBA3103</strain>
    </source>
</reference>
<dbReference type="EMBL" id="CP045725">
    <property type="protein sequence ID" value="QGF25029.1"/>
    <property type="molecule type" value="Genomic_DNA"/>
</dbReference>
<dbReference type="Pfam" id="PF13924">
    <property type="entry name" value="Lipocalin_5"/>
    <property type="match status" value="1"/>
</dbReference>
<evidence type="ECO:0000313" key="3">
    <source>
        <dbReference type="EMBL" id="QGF25029.1"/>
    </source>
</evidence>
<evidence type="ECO:0000313" key="4">
    <source>
        <dbReference type="Proteomes" id="UP000386847"/>
    </source>
</evidence>
<organism evidence="3 4">
    <name type="scientific">Raineyella fluvialis</name>
    <dbReference type="NCBI Taxonomy" id="2662261"/>
    <lineage>
        <taxon>Bacteria</taxon>
        <taxon>Bacillati</taxon>
        <taxon>Actinomycetota</taxon>
        <taxon>Actinomycetes</taxon>
        <taxon>Propionibacteriales</taxon>
        <taxon>Propionibacteriaceae</taxon>
        <taxon>Raineyella</taxon>
    </lineage>
</organism>
<dbReference type="AlphaFoldDB" id="A0A5Q2FDZ6"/>
<dbReference type="InterPro" id="IPR024311">
    <property type="entry name" value="Lipocalin-like"/>
</dbReference>
<proteinExistence type="predicted"/>
<name>A0A5Q2FDZ6_9ACTN</name>
<protein>
    <recommendedName>
        <fullName evidence="2">Lipocalin-like domain-containing protein</fullName>
    </recommendedName>
</protein>
<evidence type="ECO:0000256" key="1">
    <source>
        <dbReference type="SAM" id="MobiDB-lite"/>
    </source>
</evidence>
<sequence>MMTESLRDQLIGAWKLVSHVERPVDGGADRYPMGEHPQGIILYTPDGYMSAQLMTPGRPAFASGDWFDATDEEVRAEAPARSTHSSSPPHIRCAPAA</sequence>
<feature type="region of interest" description="Disordered" evidence="1">
    <location>
        <begin position="73"/>
        <end position="97"/>
    </location>
</feature>
<gene>
    <name evidence="3" type="ORF">Rai3103_01810</name>
</gene>
<evidence type="ECO:0000259" key="2">
    <source>
        <dbReference type="Pfam" id="PF13924"/>
    </source>
</evidence>
<dbReference type="KEGG" id="rain:Rai3103_01810"/>
<dbReference type="Proteomes" id="UP000386847">
    <property type="component" value="Chromosome"/>
</dbReference>